<comment type="catalytic activity">
    <reaction evidence="1">
        <text>a 4-O-methyl-thymidine in DNA + L-cysteinyl-[protein] = a thymidine in DNA + S-methyl-L-cysteinyl-[protein]</text>
        <dbReference type="Rhea" id="RHEA:53428"/>
        <dbReference type="Rhea" id="RHEA-COMP:10131"/>
        <dbReference type="Rhea" id="RHEA-COMP:10132"/>
        <dbReference type="Rhea" id="RHEA-COMP:13555"/>
        <dbReference type="Rhea" id="RHEA-COMP:13556"/>
        <dbReference type="ChEBI" id="CHEBI:29950"/>
        <dbReference type="ChEBI" id="CHEBI:82612"/>
        <dbReference type="ChEBI" id="CHEBI:137386"/>
        <dbReference type="ChEBI" id="CHEBI:137387"/>
        <dbReference type="EC" id="2.1.1.63"/>
    </reaction>
</comment>
<dbReference type="CDD" id="cd06445">
    <property type="entry name" value="ATase"/>
    <property type="match status" value="1"/>
</dbReference>
<keyword evidence="13" id="KW-1185">Reference proteome</keyword>
<evidence type="ECO:0000256" key="8">
    <source>
        <dbReference type="ARBA" id="ARBA00049348"/>
    </source>
</evidence>
<evidence type="ECO:0000256" key="6">
    <source>
        <dbReference type="ARBA" id="ARBA00022763"/>
    </source>
</evidence>
<gene>
    <name evidence="12" type="primary">ogt</name>
    <name evidence="12" type="ORF">NSJP_0935</name>
</gene>
<dbReference type="Pfam" id="PF01035">
    <property type="entry name" value="DNA_binding_1"/>
    <property type="match status" value="1"/>
</dbReference>
<evidence type="ECO:0000259" key="11">
    <source>
        <dbReference type="Pfam" id="PF02870"/>
    </source>
</evidence>
<dbReference type="GO" id="GO:0003908">
    <property type="term" value="F:methylated-DNA-[protein]-cysteine S-methyltransferase activity"/>
    <property type="evidence" value="ECO:0007669"/>
    <property type="project" value="UniProtKB-EC"/>
</dbReference>
<evidence type="ECO:0000256" key="9">
    <source>
        <dbReference type="SAM" id="MobiDB-lite"/>
    </source>
</evidence>
<dbReference type="Gene3D" id="1.10.10.10">
    <property type="entry name" value="Winged helix-like DNA-binding domain superfamily/Winged helix DNA-binding domain"/>
    <property type="match status" value="1"/>
</dbReference>
<dbReference type="Gene3D" id="3.30.160.70">
    <property type="entry name" value="Methylated DNA-protein cysteine methyltransferase domain"/>
    <property type="match status" value="1"/>
</dbReference>
<dbReference type="EC" id="2.1.1.63" evidence="3"/>
<accession>A0A1W1I284</accession>
<dbReference type="KEGG" id="nja:NSJP_0935"/>
<dbReference type="PANTHER" id="PTHR10815">
    <property type="entry name" value="METHYLATED-DNA--PROTEIN-CYSTEINE METHYLTRANSFERASE"/>
    <property type="match status" value="1"/>
</dbReference>
<feature type="domain" description="Methylated-DNA-[protein]-cysteine S-methyltransferase DNA binding" evidence="10">
    <location>
        <begin position="86"/>
        <end position="164"/>
    </location>
</feature>
<dbReference type="InterPro" id="IPR014048">
    <property type="entry name" value="MethylDNA_cys_MeTrfase_DNA-bd"/>
</dbReference>
<protein>
    <recommendedName>
        <fullName evidence="3">methylated-DNA--[protein]-cysteine S-methyltransferase</fullName>
        <ecNumber evidence="3">2.1.1.63</ecNumber>
    </recommendedName>
</protein>
<dbReference type="InterPro" id="IPR036388">
    <property type="entry name" value="WH-like_DNA-bd_sf"/>
</dbReference>
<keyword evidence="7" id="KW-0234">DNA repair</keyword>
<dbReference type="Pfam" id="PF02870">
    <property type="entry name" value="Methyltransf_1N"/>
    <property type="match status" value="1"/>
</dbReference>
<dbReference type="AlphaFoldDB" id="A0A1W1I284"/>
<dbReference type="InterPro" id="IPR036217">
    <property type="entry name" value="MethylDNA_cys_MeTrfase_DNAb"/>
</dbReference>
<keyword evidence="5 12" id="KW-0808">Transferase</keyword>
<dbReference type="STRING" id="1325564.NSJP_0935"/>
<dbReference type="EMBL" id="LT828648">
    <property type="protein sequence ID" value="SLM47107.1"/>
    <property type="molecule type" value="Genomic_DNA"/>
</dbReference>
<evidence type="ECO:0000256" key="4">
    <source>
        <dbReference type="ARBA" id="ARBA00022603"/>
    </source>
</evidence>
<dbReference type="RefSeq" id="WP_080885691.1">
    <property type="nucleotide sequence ID" value="NZ_LT828648.1"/>
</dbReference>
<feature type="domain" description="Methylguanine DNA methyltransferase ribonuclease-like" evidence="11">
    <location>
        <begin position="5"/>
        <end position="79"/>
    </location>
</feature>
<comment type="catalytic activity">
    <reaction evidence="8">
        <text>a 6-O-methyl-2'-deoxyguanosine in DNA + L-cysteinyl-[protein] = S-methyl-L-cysteinyl-[protein] + a 2'-deoxyguanosine in DNA</text>
        <dbReference type="Rhea" id="RHEA:24000"/>
        <dbReference type="Rhea" id="RHEA-COMP:10131"/>
        <dbReference type="Rhea" id="RHEA-COMP:10132"/>
        <dbReference type="Rhea" id="RHEA-COMP:11367"/>
        <dbReference type="Rhea" id="RHEA-COMP:11368"/>
        <dbReference type="ChEBI" id="CHEBI:29950"/>
        <dbReference type="ChEBI" id="CHEBI:82612"/>
        <dbReference type="ChEBI" id="CHEBI:85445"/>
        <dbReference type="ChEBI" id="CHEBI:85448"/>
        <dbReference type="EC" id="2.1.1.63"/>
    </reaction>
</comment>
<keyword evidence="4 12" id="KW-0489">Methyltransferase</keyword>
<reference evidence="12 13" key="1">
    <citation type="submission" date="2017-03" db="EMBL/GenBank/DDBJ databases">
        <authorList>
            <person name="Afonso C.L."/>
            <person name="Miller P.J."/>
            <person name="Scott M.A."/>
            <person name="Spackman E."/>
            <person name="Goraichik I."/>
            <person name="Dimitrov K.M."/>
            <person name="Suarez D.L."/>
            <person name="Swayne D.E."/>
        </authorList>
    </citation>
    <scope>NUCLEOTIDE SEQUENCE [LARGE SCALE GENOMIC DNA]</scope>
    <source>
        <strain evidence="12">Genome sequencing of Nitrospira japonica strain NJ11</strain>
    </source>
</reference>
<evidence type="ECO:0000259" key="10">
    <source>
        <dbReference type="Pfam" id="PF01035"/>
    </source>
</evidence>
<sequence>MLRATIFRSSWGWVGIAESAKGICAISLPKKTRQEAERSIRKGAGPMTIGRATGGLQRAREQLQLYLSGRRRTFTLPMDVRLGTRFQQRVWRVLRRLPYASLRSYRWVASRVGGPRYARAVGNAVGANPIPIIIPCHRIVAHDVSLGGFSGGLSMKQRLLTLEGTLAELRPRRPPRRKLGGKRRSPAHRTGSA</sequence>
<evidence type="ECO:0000256" key="2">
    <source>
        <dbReference type="ARBA" id="ARBA00008711"/>
    </source>
</evidence>
<dbReference type="GO" id="GO:0006281">
    <property type="term" value="P:DNA repair"/>
    <property type="evidence" value="ECO:0007669"/>
    <property type="project" value="UniProtKB-KW"/>
</dbReference>
<dbReference type="SUPFAM" id="SSF46767">
    <property type="entry name" value="Methylated DNA-protein cysteine methyltransferase, C-terminal domain"/>
    <property type="match status" value="1"/>
</dbReference>
<dbReference type="InterPro" id="IPR001497">
    <property type="entry name" value="MethylDNA_cys_MeTrfase_AS"/>
</dbReference>
<comment type="similarity">
    <text evidence="2">Belongs to the MGMT family.</text>
</comment>
<evidence type="ECO:0000256" key="3">
    <source>
        <dbReference type="ARBA" id="ARBA00011918"/>
    </source>
</evidence>
<name>A0A1W1I284_9BACT</name>
<dbReference type="OrthoDB" id="9802228at2"/>
<feature type="compositionally biased region" description="Basic residues" evidence="9">
    <location>
        <begin position="172"/>
        <end position="187"/>
    </location>
</feature>
<dbReference type="FunFam" id="1.10.10.10:FF:000214">
    <property type="entry name" value="Methylated-DNA--protein-cysteine methyltransferase"/>
    <property type="match status" value="1"/>
</dbReference>
<evidence type="ECO:0000256" key="5">
    <source>
        <dbReference type="ARBA" id="ARBA00022679"/>
    </source>
</evidence>
<evidence type="ECO:0000256" key="7">
    <source>
        <dbReference type="ARBA" id="ARBA00023204"/>
    </source>
</evidence>
<evidence type="ECO:0000313" key="13">
    <source>
        <dbReference type="Proteomes" id="UP000192042"/>
    </source>
</evidence>
<dbReference type="InterPro" id="IPR008332">
    <property type="entry name" value="MethylG_MeTrfase_N"/>
</dbReference>
<evidence type="ECO:0000313" key="12">
    <source>
        <dbReference type="EMBL" id="SLM47107.1"/>
    </source>
</evidence>
<dbReference type="NCBIfam" id="TIGR00589">
    <property type="entry name" value="ogt"/>
    <property type="match status" value="1"/>
</dbReference>
<dbReference type="InterPro" id="IPR036631">
    <property type="entry name" value="MGMT_N_sf"/>
</dbReference>
<dbReference type="PANTHER" id="PTHR10815:SF13">
    <property type="entry name" value="METHYLATED-DNA--PROTEIN-CYSTEINE METHYLTRANSFERASE"/>
    <property type="match status" value="1"/>
</dbReference>
<organism evidence="12 13">
    <name type="scientific">Nitrospira japonica</name>
    <dbReference type="NCBI Taxonomy" id="1325564"/>
    <lineage>
        <taxon>Bacteria</taxon>
        <taxon>Pseudomonadati</taxon>
        <taxon>Nitrospirota</taxon>
        <taxon>Nitrospiria</taxon>
        <taxon>Nitrospirales</taxon>
        <taxon>Nitrospiraceae</taxon>
        <taxon>Nitrospira</taxon>
    </lineage>
</organism>
<dbReference type="GO" id="GO:0032259">
    <property type="term" value="P:methylation"/>
    <property type="evidence" value="ECO:0007669"/>
    <property type="project" value="UniProtKB-KW"/>
</dbReference>
<dbReference type="PROSITE" id="PS00374">
    <property type="entry name" value="MGMT"/>
    <property type="match status" value="1"/>
</dbReference>
<evidence type="ECO:0000256" key="1">
    <source>
        <dbReference type="ARBA" id="ARBA00001286"/>
    </source>
</evidence>
<feature type="region of interest" description="Disordered" evidence="9">
    <location>
        <begin position="170"/>
        <end position="193"/>
    </location>
</feature>
<dbReference type="Proteomes" id="UP000192042">
    <property type="component" value="Chromosome I"/>
</dbReference>
<dbReference type="SUPFAM" id="SSF53155">
    <property type="entry name" value="Methylated DNA-protein cysteine methyltransferase domain"/>
    <property type="match status" value="1"/>
</dbReference>
<proteinExistence type="inferred from homology"/>
<keyword evidence="6" id="KW-0227">DNA damage</keyword>